<dbReference type="Gene3D" id="1.10.357.10">
    <property type="entry name" value="Tetracycline Repressor, domain 2"/>
    <property type="match status" value="1"/>
</dbReference>
<evidence type="ECO:0000313" key="5">
    <source>
        <dbReference type="Proteomes" id="UP000002043"/>
    </source>
</evidence>
<dbReference type="STRING" id="638303.Thal_0885"/>
<evidence type="ECO:0000259" key="3">
    <source>
        <dbReference type="PROSITE" id="PS50977"/>
    </source>
</evidence>
<reference evidence="5" key="1">
    <citation type="journal article" date="2010" name="Stand. Genomic Sci.">
        <title>Complete genome sequence of Thermocrinis albus type strain (HI 11/12T).</title>
        <authorList>
            <person name="Wirth R."/>
            <person name="Sikorski J."/>
            <person name="Brambilla E."/>
            <person name="Misra M."/>
            <person name="Lapidus A."/>
            <person name="Copeland A."/>
            <person name="Nolan M."/>
            <person name="Lucas S."/>
            <person name="Chen F."/>
            <person name="Tice H."/>
            <person name="Cheng J.F."/>
            <person name="Han C."/>
            <person name="Detter J.C."/>
            <person name="Tapia R."/>
            <person name="Bruce D."/>
            <person name="Goodwin L."/>
            <person name="Pitluck S."/>
            <person name="Pati A."/>
            <person name="Anderson I."/>
            <person name="Ivanova N."/>
            <person name="Mavromatis K."/>
            <person name="Mikhailova N."/>
            <person name="Chen A."/>
            <person name="Palaniappan K."/>
            <person name="Bilek Y."/>
            <person name="Hader T."/>
            <person name="Land M."/>
            <person name="Hauser L."/>
            <person name="Chang Y.J."/>
            <person name="Jeffries C.D."/>
            <person name="Tindall B.J."/>
            <person name="Rohde M."/>
            <person name="Goker M."/>
            <person name="Bristow J."/>
            <person name="Eisen J.A."/>
            <person name="Markowitz V."/>
            <person name="Hugenholtz P."/>
            <person name="Kyrpides N.C."/>
            <person name="Klenk H.P."/>
        </authorList>
    </citation>
    <scope>NUCLEOTIDE SEQUENCE [LARGE SCALE GENOMIC DNA]</scope>
    <source>
        <strain evidence="5">DSM 14484 / JCM 11386 / HI 11/12</strain>
    </source>
</reference>
<dbReference type="InterPro" id="IPR036271">
    <property type="entry name" value="Tet_transcr_reg_TetR-rel_C_sf"/>
</dbReference>
<dbReference type="Pfam" id="PF00440">
    <property type="entry name" value="TetR_N"/>
    <property type="match status" value="1"/>
</dbReference>
<dbReference type="InterPro" id="IPR032551">
    <property type="entry name" value="BscR_C"/>
</dbReference>
<dbReference type="Pfam" id="PF16295">
    <property type="entry name" value="TetR_C_10"/>
    <property type="match status" value="1"/>
</dbReference>
<dbReference type="PRINTS" id="PR00455">
    <property type="entry name" value="HTHTETR"/>
</dbReference>
<dbReference type="SUPFAM" id="SSF48498">
    <property type="entry name" value="Tetracyclin repressor-like, C-terminal domain"/>
    <property type="match status" value="1"/>
</dbReference>
<dbReference type="InterPro" id="IPR001647">
    <property type="entry name" value="HTH_TetR"/>
</dbReference>
<dbReference type="PANTHER" id="PTHR43479">
    <property type="entry name" value="ACREF/ENVCD OPERON REPRESSOR-RELATED"/>
    <property type="match status" value="1"/>
</dbReference>
<dbReference type="GO" id="GO:0003677">
    <property type="term" value="F:DNA binding"/>
    <property type="evidence" value="ECO:0007669"/>
    <property type="project" value="UniProtKB-UniRule"/>
</dbReference>
<keyword evidence="1 2" id="KW-0238">DNA-binding</keyword>
<dbReference type="SUPFAM" id="SSF46689">
    <property type="entry name" value="Homeodomain-like"/>
    <property type="match status" value="1"/>
</dbReference>
<feature type="domain" description="HTH tetR-type" evidence="3">
    <location>
        <begin position="5"/>
        <end position="65"/>
    </location>
</feature>
<dbReference type="RefSeq" id="WP_012991923.1">
    <property type="nucleotide sequence ID" value="NC_013894.1"/>
</dbReference>
<evidence type="ECO:0000256" key="1">
    <source>
        <dbReference type="ARBA" id="ARBA00023125"/>
    </source>
</evidence>
<dbReference type="Proteomes" id="UP000002043">
    <property type="component" value="Chromosome"/>
</dbReference>
<evidence type="ECO:0000256" key="2">
    <source>
        <dbReference type="PROSITE-ProRule" id="PRU00335"/>
    </source>
</evidence>
<dbReference type="eggNOG" id="COG1309">
    <property type="taxonomic scope" value="Bacteria"/>
</dbReference>
<dbReference type="InterPro" id="IPR009057">
    <property type="entry name" value="Homeodomain-like_sf"/>
</dbReference>
<sequence>MPRRSSTRTRILDASLKLFSEKGIKETTMRDIASEVGITEGAIYRHFTSKDQIVRTLFAYCSEQFYQVLSEAYEKGENVRQRFLLVAQAFLRFSFNNPEAFRYINLFHYFRGEEVTEYTHLPKDIVLKVLDEAIGEGLIKVRREYALAVFVGTLERIFLLVVSGIIEKEEGMEEEISQLLWRALTSL</sequence>
<protein>
    <submittedName>
        <fullName evidence="4">Transcriptional regulator, TetR family</fullName>
    </submittedName>
</protein>
<dbReference type="PANTHER" id="PTHR43479:SF20">
    <property type="entry name" value="HTH TETR-TYPE DOMAIN-CONTAINING PROTEIN"/>
    <property type="match status" value="1"/>
</dbReference>
<dbReference type="InterPro" id="IPR050624">
    <property type="entry name" value="HTH-type_Tx_Regulator"/>
</dbReference>
<dbReference type="EMBL" id="CP001931">
    <property type="protein sequence ID" value="ADC89517.1"/>
    <property type="molecule type" value="Genomic_DNA"/>
</dbReference>
<keyword evidence="5" id="KW-1185">Reference proteome</keyword>
<dbReference type="HOGENOM" id="CLU_069356_12_3_0"/>
<evidence type="ECO:0000313" key="4">
    <source>
        <dbReference type="EMBL" id="ADC89517.1"/>
    </source>
</evidence>
<gene>
    <name evidence="4" type="ordered locus">Thal_0885</name>
</gene>
<dbReference type="KEGG" id="tal:Thal_0885"/>
<dbReference type="InterPro" id="IPR023772">
    <property type="entry name" value="DNA-bd_HTH_TetR-type_CS"/>
</dbReference>
<dbReference type="AlphaFoldDB" id="D3SL87"/>
<organism evidence="4 5">
    <name type="scientific">Thermocrinis albus (strain DSM 14484 / JCM 11386 / HI 11/12)</name>
    <dbReference type="NCBI Taxonomy" id="638303"/>
    <lineage>
        <taxon>Bacteria</taxon>
        <taxon>Pseudomonadati</taxon>
        <taxon>Aquificota</taxon>
        <taxon>Aquificia</taxon>
        <taxon>Aquificales</taxon>
        <taxon>Aquificaceae</taxon>
        <taxon>Thermocrinis</taxon>
    </lineage>
</organism>
<name>D3SL87_THEAH</name>
<accession>D3SL87</accession>
<dbReference type="PROSITE" id="PS01081">
    <property type="entry name" value="HTH_TETR_1"/>
    <property type="match status" value="1"/>
</dbReference>
<dbReference type="OrthoDB" id="13453at2"/>
<dbReference type="PROSITE" id="PS50977">
    <property type="entry name" value="HTH_TETR_2"/>
    <property type="match status" value="1"/>
</dbReference>
<feature type="DNA-binding region" description="H-T-H motif" evidence="2">
    <location>
        <begin position="28"/>
        <end position="47"/>
    </location>
</feature>
<proteinExistence type="predicted"/>